<evidence type="ECO:0000313" key="3">
    <source>
        <dbReference type="Proteomes" id="UP001431783"/>
    </source>
</evidence>
<dbReference type="AlphaFoldDB" id="A0AAW1UP54"/>
<dbReference type="EMBL" id="JARQZJ010000069">
    <property type="protein sequence ID" value="KAK9881626.1"/>
    <property type="molecule type" value="Genomic_DNA"/>
</dbReference>
<keyword evidence="3" id="KW-1185">Reference proteome</keyword>
<feature type="chain" id="PRO_5043475194" evidence="1">
    <location>
        <begin position="19"/>
        <end position="98"/>
    </location>
</feature>
<name>A0AAW1UP54_9CUCU</name>
<comment type="caution">
    <text evidence="2">The sequence shown here is derived from an EMBL/GenBank/DDBJ whole genome shotgun (WGS) entry which is preliminary data.</text>
</comment>
<reference evidence="2 3" key="1">
    <citation type="submission" date="2023-03" db="EMBL/GenBank/DDBJ databases">
        <title>Genome insight into feeding habits of ladybird beetles.</title>
        <authorList>
            <person name="Li H.-S."/>
            <person name="Huang Y.-H."/>
            <person name="Pang H."/>
        </authorList>
    </citation>
    <scope>NUCLEOTIDE SEQUENCE [LARGE SCALE GENOMIC DNA]</scope>
    <source>
        <strain evidence="2">SYSU_2023b</strain>
        <tissue evidence="2">Whole body</tissue>
    </source>
</reference>
<protein>
    <submittedName>
        <fullName evidence="2">Uncharacterized protein</fullName>
    </submittedName>
</protein>
<dbReference type="Gene3D" id="2.10.80.20">
    <property type="match status" value="1"/>
</dbReference>
<accession>A0AAW1UP54</accession>
<dbReference type="Proteomes" id="UP001431783">
    <property type="component" value="Unassembled WGS sequence"/>
</dbReference>
<evidence type="ECO:0000313" key="2">
    <source>
        <dbReference type="EMBL" id="KAK9881626.1"/>
    </source>
</evidence>
<dbReference type="InterPro" id="IPR053741">
    <property type="entry name" value="Ser_Fungal_Prot_Inhib_sf"/>
</dbReference>
<proteinExistence type="predicted"/>
<feature type="signal peptide" evidence="1">
    <location>
        <begin position="1"/>
        <end position="18"/>
    </location>
</feature>
<organism evidence="2 3">
    <name type="scientific">Henosepilachna vigintioctopunctata</name>
    <dbReference type="NCBI Taxonomy" id="420089"/>
    <lineage>
        <taxon>Eukaryota</taxon>
        <taxon>Metazoa</taxon>
        <taxon>Ecdysozoa</taxon>
        <taxon>Arthropoda</taxon>
        <taxon>Hexapoda</taxon>
        <taxon>Insecta</taxon>
        <taxon>Pterygota</taxon>
        <taxon>Neoptera</taxon>
        <taxon>Endopterygota</taxon>
        <taxon>Coleoptera</taxon>
        <taxon>Polyphaga</taxon>
        <taxon>Cucujiformia</taxon>
        <taxon>Coccinelloidea</taxon>
        <taxon>Coccinellidae</taxon>
        <taxon>Epilachninae</taxon>
        <taxon>Epilachnini</taxon>
        <taxon>Henosepilachna</taxon>
    </lineage>
</organism>
<evidence type="ECO:0000256" key="1">
    <source>
        <dbReference type="SAM" id="SignalP"/>
    </source>
</evidence>
<gene>
    <name evidence="2" type="ORF">WA026_016497</name>
</gene>
<keyword evidence="1" id="KW-0732">Signal</keyword>
<sequence>MYKLFGFFFLLCFISVQCLLVCRKNECDSVKCDCFKYDDCKNPNQDVRRGGWCGCCFICYTTLGEHERCPFQFFGGSPPTSGCAKGLICKDGICQKET</sequence>